<dbReference type="GO" id="GO:0042054">
    <property type="term" value="F:histone methyltransferase activity"/>
    <property type="evidence" value="ECO:0007669"/>
    <property type="project" value="TreeGrafter"/>
</dbReference>
<accession>A0A8D8XX88</accession>
<dbReference type="Pfam" id="PF06325">
    <property type="entry name" value="PrmA"/>
    <property type="match status" value="1"/>
</dbReference>
<protein>
    <submittedName>
        <fullName evidence="5">Probable protein arginine N-methyltransferase 6.2</fullName>
    </submittedName>
</protein>
<dbReference type="InterPro" id="IPR025799">
    <property type="entry name" value="Arg_MeTrfase"/>
</dbReference>
<keyword evidence="1 4" id="KW-0489">Methyltransferase</keyword>
<dbReference type="InterPro" id="IPR029063">
    <property type="entry name" value="SAM-dependent_MTases_sf"/>
</dbReference>
<name>A0A8D8XX88_9HEMI</name>
<sequence length="192" mass="21592">MSAAETNSNDEEYFESYADLEVHKLMLADSVRNEAYRSAICDNPDIFNGKTVLDVGTGTGFLAILCAKAGASKVYAVEASDMAELATINVHENEVVDKVQVVQSRVEDVELPEKVDIIVSEWMGFYLLHESMLDSVIFARDKFLKPEGFMYPYKCILYSAPSYSPELFKFWENISGMFILFIEGVLIPILSR</sequence>
<dbReference type="PANTHER" id="PTHR11006:SF122">
    <property type="entry name" value="ARGININE METHYLTRANSFERASE 8"/>
    <property type="match status" value="1"/>
</dbReference>
<proteinExistence type="predicted"/>
<dbReference type="GO" id="GO:0032259">
    <property type="term" value="P:methylation"/>
    <property type="evidence" value="ECO:0007669"/>
    <property type="project" value="UniProtKB-KW"/>
</dbReference>
<evidence type="ECO:0000256" key="4">
    <source>
        <dbReference type="PROSITE-ProRule" id="PRU01015"/>
    </source>
</evidence>
<keyword evidence="2 4" id="KW-0808">Transferase</keyword>
<reference evidence="5" key="1">
    <citation type="submission" date="2021-05" db="EMBL/GenBank/DDBJ databases">
        <authorList>
            <person name="Alioto T."/>
            <person name="Alioto T."/>
            <person name="Gomez Garrido J."/>
        </authorList>
    </citation>
    <scope>NUCLEOTIDE SEQUENCE</scope>
</reference>
<dbReference type="CDD" id="cd02440">
    <property type="entry name" value="AdoMet_MTases"/>
    <property type="match status" value="1"/>
</dbReference>
<organism evidence="5">
    <name type="scientific">Cacopsylla melanoneura</name>
    <dbReference type="NCBI Taxonomy" id="428564"/>
    <lineage>
        <taxon>Eukaryota</taxon>
        <taxon>Metazoa</taxon>
        <taxon>Ecdysozoa</taxon>
        <taxon>Arthropoda</taxon>
        <taxon>Hexapoda</taxon>
        <taxon>Insecta</taxon>
        <taxon>Pterygota</taxon>
        <taxon>Neoptera</taxon>
        <taxon>Paraneoptera</taxon>
        <taxon>Hemiptera</taxon>
        <taxon>Sternorrhyncha</taxon>
        <taxon>Psylloidea</taxon>
        <taxon>Psyllidae</taxon>
        <taxon>Psyllinae</taxon>
        <taxon>Cacopsylla</taxon>
    </lineage>
</organism>
<dbReference type="PANTHER" id="PTHR11006">
    <property type="entry name" value="PROTEIN ARGININE N-METHYLTRANSFERASE"/>
    <property type="match status" value="1"/>
</dbReference>
<dbReference type="EMBL" id="HBUF01337609">
    <property type="protein sequence ID" value="CAG6698335.1"/>
    <property type="molecule type" value="Transcribed_RNA"/>
</dbReference>
<evidence type="ECO:0000256" key="1">
    <source>
        <dbReference type="ARBA" id="ARBA00022603"/>
    </source>
</evidence>
<dbReference type="FunFam" id="3.40.50.150:FF:000016">
    <property type="entry name" value="Protein arginine N-methyltransferase 6"/>
    <property type="match status" value="1"/>
</dbReference>
<dbReference type="GO" id="GO:0005634">
    <property type="term" value="C:nucleus"/>
    <property type="evidence" value="ECO:0007669"/>
    <property type="project" value="TreeGrafter"/>
</dbReference>
<evidence type="ECO:0000313" key="5">
    <source>
        <dbReference type="EMBL" id="CAG6710270.1"/>
    </source>
</evidence>
<evidence type="ECO:0000256" key="3">
    <source>
        <dbReference type="ARBA" id="ARBA00022691"/>
    </source>
</evidence>
<dbReference type="Gene3D" id="3.40.50.150">
    <property type="entry name" value="Vaccinia Virus protein VP39"/>
    <property type="match status" value="1"/>
</dbReference>
<dbReference type="EMBL" id="HBUF01522220">
    <property type="protein sequence ID" value="CAG6749208.1"/>
    <property type="molecule type" value="Transcribed_RNA"/>
</dbReference>
<evidence type="ECO:0000256" key="2">
    <source>
        <dbReference type="ARBA" id="ARBA00022679"/>
    </source>
</evidence>
<dbReference type="PROSITE" id="PS51678">
    <property type="entry name" value="SAM_MT_PRMT"/>
    <property type="match status" value="1"/>
</dbReference>
<dbReference type="AlphaFoldDB" id="A0A8D8XX88"/>
<dbReference type="GO" id="GO:0035241">
    <property type="term" value="F:protein-arginine omega-N monomethyltransferase activity"/>
    <property type="evidence" value="ECO:0007669"/>
    <property type="project" value="TreeGrafter"/>
</dbReference>
<dbReference type="SUPFAM" id="SSF53335">
    <property type="entry name" value="S-adenosyl-L-methionine-dependent methyltransferases"/>
    <property type="match status" value="1"/>
</dbReference>
<dbReference type="EMBL" id="HBUF01346841">
    <property type="protein sequence ID" value="CAG6710270.1"/>
    <property type="molecule type" value="Transcribed_RNA"/>
</dbReference>
<keyword evidence="3 4" id="KW-0949">S-adenosyl-L-methionine</keyword>
<dbReference type="GO" id="GO:0035242">
    <property type="term" value="F:protein-arginine omega-N asymmetric methyltransferase activity"/>
    <property type="evidence" value="ECO:0007669"/>
    <property type="project" value="TreeGrafter"/>
</dbReference>